<accession>A0A4W5PM55</accession>
<dbReference type="EC" id="1.1.5.3" evidence="1"/>
<dbReference type="GO" id="GO:0004368">
    <property type="term" value="F:glycerol-3-phosphate dehydrogenase (quinone) activity"/>
    <property type="evidence" value="ECO:0007669"/>
    <property type="project" value="UniProtKB-EC"/>
</dbReference>
<keyword evidence="4" id="KW-0560">Oxidoreductase</keyword>
<evidence type="ECO:0000256" key="2">
    <source>
        <dbReference type="ARBA" id="ARBA00022630"/>
    </source>
</evidence>
<evidence type="ECO:0000256" key="4">
    <source>
        <dbReference type="ARBA" id="ARBA00023002"/>
    </source>
</evidence>
<evidence type="ECO:0000256" key="1">
    <source>
        <dbReference type="ARBA" id="ARBA00013029"/>
    </source>
</evidence>
<dbReference type="STRING" id="62062.ENSHHUP00000062695"/>
<dbReference type="InterPro" id="IPR000447">
    <property type="entry name" value="G3P_DH_FAD-dep"/>
</dbReference>
<dbReference type="Gene3D" id="1.10.8.870">
    <property type="entry name" value="Alpha-glycerophosphate oxidase, cap domain"/>
    <property type="match status" value="1"/>
</dbReference>
<keyword evidence="6" id="KW-1185">Reference proteome</keyword>
<keyword evidence="2" id="KW-0285">Flavoprotein</keyword>
<evidence type="ECO:0000256" key="3">
    <source>
        <dbReference type="ARBA" id="ARBA00022827"/>
    </source>
</evidence>
<dbReference type="PANTHER" id="PTHR11985">
    <property type="entry name" value="GLYCEROL-3-PHOSPHATE DEHYDROGENASE"/>
    <property type="match status" value="1"/>
</dbReference>
<sequence length="77" mass="8771">MVEQTLDAAVKAHKLSAGPSKTVGLMLEGAKDWTPTMYSRLVQDYGMEVEIQYAIKEYECTVIDVIVRRMWLGFLNM</sequence>
<dbReference type="PANTHER" id="PTHR11985:SF15">
    <property type="entry name" value="GLYCEROL-3-PHOSPHATE DEHYDROGENASE, MITOCHONDRIAL"/>
    <property type="match status" value="1"/>
</dbReference>
<dbReference type="GO" id="GO:0006072">
    <property type="term" value="P:glycerol-3-phosphate metabolic process"/>
    <property type="evidence" value="ECO:0007669"/>
    <property type="project" value="InterPro"/>
</dbReference>
<dbReference type="GO" id="GO:0005739">
    <property type="term" value="C:mitochondrion"/>
    <property type="evidence" value="ECO:0007669"/>
    <property type="project" value="TreeGrafter"/>
</dbReference>
<name>A0A4W5PM55_9TELE</name>
<organism evidence="5 6">
    <name type="scientific">Hucho hucho</name>
    <name type="common">huchen</name>
    <dbReference type="NCBI Taxonomy" id="62062"/>
    <lineage>
        <taxon>Eukaryota</taxon>
        <taxon>Metazoa</taxon>
        <taxon>Chordata</taxon>
        <taxon>Craniata</taxon>
        <taxon>Vertebrata</taxon>
        <taxon>Euteleostomi</taxon>
        <taxon>Actinopterygii</taxon>
        <taxon>Neopterygii</taxon>
        <taxon>Teleostei</taxon>
        <taxon>Protacanthopterygii</taxon>
        <taxon>Salmoniformes</taxon>
        <taxon>Salmonidae</taxon>
        <taxon>Salmoninae</taxon>
        <taxon>Hucho</taxon>
    </lineage>
</organism>
<protein>
    <recommendedName>
        <fullName evidence="1">glycerol-3-phosphate dehydrogenase</fullName>
        <ecNumber evidence="1">1.1.5.3</ecNumber>
    </recommendedName>
</protein>
<dbReference type="Ensembl" id="ENSHHUT00000064814.1">
    <property type="protein sequence ID" value="ENSHHUP00000062695.1"/>
    <property type="gene ID" value="ENSHHUG00000037048.1"/>
</dbReference>
<reference evidence="5" key="3">
    <citation type="submission" date="2025-09" db="UniProtKB">
        <authorList>
            <consortium name="Ensembl"/>
        </authorList>
    </citation>
    <scope>IDENTIFICATION</scope>
</reference>
<evidence type="ECO:0000313" key="5">
    <source>
        <dbReference type="Ensembl" id="ENSHHUP00000062695.1"/>
    </source>
</evidence>
<dbReference type="Proteomes" id="UP000314982">
    <property type="component" value="Unassembled WGS sequence"/>
</dbReference>
<keyword evidence="3" id="KW-0274">FAD</keyword>
<dbReference type="AlphaFoldDB" id="A0A4W5PM55"/>
<reference evidence="5" key="2">
    <citation type="submission" date="2025-08" db="UniProtKB">
        <authorList>
            <consortium name="Ensembl"/>
        </authorList>
    </citation>
    <scope>IDENTIFICATION</scope>
</reference>
<reference evidence="6" key="1">
    <citation type="submission" date="2018-06" db="EMBL/GenBank/DDBJ databases">
        <title>Genome assembly of Danube salmon.</title>
        <authorList>
            <person name="Macqueen D.J."/>
            <person name="Gundappa M.K."/>
        </authorList>
    </citation>
    <scope>NUCLEOTIDE SEQUENCE [LARGE SCALE GENOMIC DNA]</scope>
</reference>
<proteinExistence type="predicted"/>
<dbReference type="InterPro" id="IPR038299">
    <property type="entry name" value="DAO_C_sf"/>
</dbReference>
<evidence type="ECO:0000313" key="6">
    <source>
        <dbReference type="Proteomes" id="UP000314982"/>
    </source>
</evidence>